<comment type="caution">
    <text evidence="1">The sequence shown here is derived from an EMBL/GenBank/DDBJ whole genome shotgun (WGS) entry which is preliminary data.</text>
</comment>
<proteinExistence type="predicted"/>
<evidence type="ECO:0008006" key="3">
    <source>
        <dbReference type="Google" id="ProtNLM"/>
    </source>
</evidence>
<dbReference type="AlphaFoldDB" id="A0ABD5RV25"/>
<accession>A0ABD5RV25</accession>
<sequence length="157" mass="17752">MSVGSLFGSRGTWSSFCGVDQSVFEEQLRAALDTSDYEYRREEGPGSFMLGQEASGRYTVDTPDGDVEIRVYYASGDPMLRFLSSFRSGGDEALGGVCVVRVRGADEGVEPHLRHVFSAVADRLPRAPDEVAHHPRFRIAPLARWRIRRQWRRWLDD</sequence>
<gene>
    <name evidence="1" type="ORF">ACFQE1_02360</name>
</gene>
<protein>
    <recommendedName>
        <fullName evidence="3">DUF3156 family protein</fullName>
    </recommendedName>
</protein>
<organism evidence="1 2">
    <name type="scientific">Halobium palmae</name>
    <dbReference type="NCBI Taxonomy" id="1776492"/>
    <lineage>
        <taxon>Archaea</taxon>
        <taxon>Methanobacteriati</taxon>
        <taxon>Methanobacteriota</taxon>
        <taxon>Stenosarchaea group</taxon>
        <taxon>Halobacteria</taxon>
        <taxon>Halobacteriales</taxon>
        <taxon>Haloferacaceae</taxon>
        <taxon>Halobium</taxon>
    </lineage>
</organism>
<evidence type="ECO:0000313" key="1">
    <source>
        <dbReference type="EMBL" id="MFC6723254.1"/>
    </source>
</evidence>
<evidence type="ECO:0000313" key="2">
    <source>
        <dbReference type="Proteomes" id="UP001596328"/>
    </source>
</evidence>
<dbReference type="Proteomes" id="UP001596328">
    <property type="component" value="Unassembled WGS sequence"/>
</dbReference>
<keyword evidence="2" id="KW-1185">Reference proteome</keyword>
<dbReference type="EMBL" id="JBHSWU010000009">
    <property type="protein sequence ID" value="MFC6723254.1"/>
    <property type="molecule type" value="Genomic_DNA"/>
</dbReference>
<reference evidence="1 2" key="1">
    <citation type="journal article" date="2019" name="Int. J. Syst. Evol. Microbiol.">
        <title>The Global Catalogue of Microorganisms (GCM) 10K type strain sequencing project: providing services to taxonomists for standard genome sequencing and annotation.</title>
        <authorList>
            <consortium name="The Broad Institute Genomics Platform"/>
            <consortium name="The Broad Institute Genome Sequencing Center for Infectious Disease"/>
            <person name="Wu L."/>
            <person name="Ma J."/>
        </authorList>
    </citation>
    <scope>NUCLEOTIDE SEQUENCE [LARGE SCALE GENOMIC DNA]</scope>
    <source>
        <strain evidence="1 2">NBRC 111368</strain>
    </source>
</reference>
<name>A0ABD5RV25_9EURY</name>